<name>A0A1Y1MVR2_PHOPY</name>
<proteinExistence type="predicted"/>
<dbReference type="GO" id="GO:0071897">
    <property type="term" value="P:DNA biosynthetic process"/>
    <property type="evidence" value="ECO:0007669"/>
    <property type="project" value="UniProtKB-ARBA"/>
</dbReference>
<accession>A0A1Y1MVR2</accession>
<dbReference type="Gene3D" id="3.30.70.270">
    <property type="match status" value="1"/>
</dbReference>
<evidence type="ECO:0008006" key="2">
    <source>
        <dbReference type="Google" id="ProtNLM"/>
    </source>
</evidence>
<dbReference type="InterPro" id="IPR043128">
    <property type="entry name" value="Rev_trsase/Diguanyl_cyclase"/>
</dbReference>
<sequence>MENLKETLGQLEKLKTIEKVTESANWINPLVLVRKPDNKLRICLDPMELNTVIKREYATIPTIEQITSKLANATIFSKLNYMGHIISGEGIEPDSRKIDAIRYKHT</sequence>
<evidence type="ECO:0000313" key="1">
    <source>
        <dbReference type="EMBL" id="JAV88630.1"/>
    </source>
</evidence>
<dbReference type="AlphaFoldDB" id="A0A1Y1MVR2"/>
<dbReference type="Gene3D" id="3.10.10.10">
    <property type="entry name" value="HIV Type 1 Reverse Transcriptase, subunit A, domain 1"/>
    <property type="match status" value="1"/>
</dbReference>
<protein>
    <recommendedName>
        <fullName evidence="2">Reverse transcriptase domain-containing protein</fullName>
    </recommendedName>
</protein>
<dbReference type="PANTHER" id="PTHR37984:SF7">
    <property type="entry name" value="INTEGRASE CATALYTIC DOMAIN-CONTAINING PROTEIN"/>
    <property type="match status" value="1"/>
</dbReference>
<dbReference type="SUPFAM" id="SSF56672">
    <property type="entry name" value="DNA/RNA polymerases"/>
    <property type="match status" value="1"/>
</dbReference>
<reference evidence="1" key="1">
    <citation type="journal article" date="2016" name="Sci. Rep.">
        <title>Molecular characterization of firefly nuptial gifts: a multi-omics approach sheds light on postcopulatory sexual selection.</title>
        <authorList>
            <person name="Al-Wathiqui N."/>
            <person name="Fallon T.R."/>
            <person name="South A."/>
            <person name="Weng J.K."/>
            <person name="Lewis S.M."/>
        </authorList>
    </citation>
    <scope>NUCLEOTIDE SEQUENCE</scope>
</reference>
<organism evidence="1">
    <name type="scientific">Photinus pyralis</name>
    <name type="common">Common eastern firefly</name>
    <name type="synonym">Lampyris pyralis</name>
    <dbReference type="NCBI Taxonomy" id="7054"/>
    <lineage>
        <taxon>Eukaryota</taxon>
        <taxon>Metazoa</taxon>
        <taxon>Ecdysozoa</taxon>
        <taxon>Arthropoda</taxon>
        <taxon>Hexapoda</taxon>
        <taxon>Insecta</taxon>
        <taxon>Pterygota</taxon>
        <taxon>Neoptera</taxon>
        <taxon>Endopterygota</taxon>
        <taxon>Coleoptera</taxon>
        <taxon>Polyphaga</taxon>
        <taxon>Elateriformia</taxon>
        <taxon>Elateroidea</taxon>
        <taxon>Lampyridae</taxon>
        <taxon>Lampyrinae</taxon>
        <taxon>Photinus</taxon>
    </lineage>
</organism>
<dbReference type="InterPro" id="IPR043502">
    <property type="entry name" value="DNA/RNA_pol_sf"/>
</dbReference>
<dbReference type="InterPro" id="IPR050951">
    <property type="entry name" value="Retrovirus_Pol_polyprotein"/>
</dbReference>
<dbReference type="PANTHER" id="PTHR37984">
    <property type="entry name" value="PROTEIN CBG26694"/>
    <property type="match status" value="1"/>
</dbReference>
<dbReference type="EMBL" id="GEZM01022978">
    <property type="protein sequence ID" value="JAV88630.1"/>
    <property type="molecule type" value="Transcribed_RNA"/>
</dbReference>